<evidence type="ECO:0000313" key="6">
    <source>
        <dbReference type="EMBL" id="KAI0495765.1"/>
    </source>
</evidence>
<comment type="cofactor">
    <cofactor evidence="1">
        <name>Mg(2+)</name>
        <dbReference type="ChEBI" id="CHEBI:18420"/>
    </cofactor>
</comment>
<dbReference type="InterPro" id="IPR008949">
    <property type="entry name" value="Isoprenoid_synthase_dom_sf"/>
</dbReference>
<comment type="caution">
    <text evidence="6">The sequence shown here is derived from an EMBL/GenBank/DDBJ whole genome shotgun (WGS) entry which is preliminary data.</text>
</comment>
<evidence type="ECO:0000259" key="5">
    <source>
        <dbReference type="Pfam" id="PF03936"/>
    </source>
</evidence>
<dbReference type="Gene3D" id="1.10.600.10">
    <property type="entry name" value="Farnesyl Diphosphate Synthase"/>
    <property type="match status" value="1"/>
</dbReference>
<dbReference type="SUPFAM" id="SSF48239">
    <property type="entry name" value="Terpenoid cyclases/Protein prenyltransferases"/>
    <property type="match status" value="1"/>
</dbReference>
<dbReference type="GO" id="GO:0010333">
    <property type="term" value="F:terpene synthase activity"/>
    <property type="evidence" value="ECO:0007669"/>
    <property type="project" value="InterPro"/>
</dbReference>
<proteinExistence type="predicted"/>
<organism evidence="6 7">
    <name type="scientific">Dendrobium nobile</name>
    <name type="common">Orchid</name>
    <dbReference type="NCBI Taxonomy" id="94219"/>
    <lineage>
        <taxon>Eukaryota</taxon>
        <taxon>Viridiplantae</taxon>
        <taxon>Streptophyta</taxon>
        <taxon>Embryophyta</taxon>
        <taxon>Tracheophyta</taxon>
        <taxon>Spermatophyta</taxon>
        <taxon>Magnoliopsida</taxon>
        <taxon>Liliopsida</taxon>
        <taxon>Asparagales</taxon>
        <taxon>Orchidaceae</taxon>
        <taxon>Epidendroideae</taxon>
        <taxon>Malaxideae</taxon>
        <taxon>Dendrobiinae</taxon>
        <taxon>Dendrobium</taxon>
    </lineage>
</organism>
<keyword evidence="2" id="KW-0479">Metal-binding</keyword>
<dbReference type="SMR" id="A0A8T3ANL0"/>
<dbReference type="InterPro" id="IPR001906">
    <property type="entry name" value="Terpene_synth_N"/>
</dbReference>
<dbReference type="PANTHER" id="PTHR31225">
    <property type="entry name" value="OS04G0344100 PROTEIN-RELATED"/>
    <property type="match status" value="1"/>
</dbReference>
<evidence type="ECO:0000256" key="2">
    <source>
        <dbReference type="ARBA" id="ARBA00022723"/>
    </source>
</evidence>
<dbReference type="SUPFAM" id="SSF48576">
    <property type="entry name" value="Terpenoid synthases"/>
    <property type="match status" value="1"/>
</dbReference>
<dbReference type="InterPro" id="IPR050148">
    <property type="entry name" value="Terpene_synthase-like"/>
</dbReference>
<dbReference type="InterPro" id="IPR008930">
    <property type="entry name" value="Terpenoid_cyclase/PrenylTrfase"/>
</dbReference>
<dbReference type="Gene3D" id="1.50.10.130">
    <property type="entry name" value="Terpene synthase, N-terminal domain"/>
    <property type="match status" value="1"/>
</dbReference>
<dbReference type="InterPro" id="IPR036965">
    <property type="entry name" value="Terpene_synth_N_sf"/>
</dbReference>
<dbReference type="EMBL" id="JAGYWB010000016">
    <property type="protein sequence ID" value="KAI0495765.1"/>
    <property type="molecule type" value="Genomic_DNA"/>
</dbReference>
<evidence type="ECO:0000259" key="4">
    <source>
        <dbReference type="Pfam" id="PF01397"/>
    </source>
</evidence>
<dbReference type="Proteomes" id="UP000829196">
    <property type="component" value="Unassembled WGS sequence"/>
</dbReference>
<dbReference type="AlphaFoldDB" id="A0A8T3ANL0"/>
<dbReference type="GO" id="GO:0016114">
    <property type="term" value="P:terpenoid biosynthetic process"/>
    <property type="evidence" value="ECO:0007669"/>
    <property type="project" value="InterPro"/>
</dbReference>
<feature type="domain" description="Terpene synthase N-terminal" evidence="4">
    <location>
        <begin position="45"/>
        <end position="139"/>
    </location>
</feature>
<feature type="domain" description="Terpene synthase metal-binding" evidence="5">
    <location>
        <begin position="198"/>
        <end position="269"/>
    </location>
</feature>
<gene>
    <name evidence="6" type="ORF">KFK09_022068</name>
</gene>
<dbReference type="InterPro" id="IPR005630">
    <property type="entry name" value="Terpene_synthase_metal-bd"/>
</dbReference>
<accession>A0A8T3ANL0</accession>
<dbReference type="Pfam" id="PF03936">
    <property type="entry name" value="Terpene_synth_C"/>
    <property type="match status" value="1"/>
</dbReference>
<sequence length="298" mass="34142">MGAESIRGTSENVLVAELFLDSMEKKSCGDQRQIFDTIKKVIPCGLRSTAICFRLLRRFGFQISEGIFDDFMDGDKKKFMSSVSDDDVGLLSLYNASDMAFHGEQKMDAARSFAMEHLMVEKKQLISSGGIERDVTHALDLPLHRRMPWMEARMYIDMYELEDGMSPALLQLAKIHFNEVQSIHQKELKQVGNWWTRLNMGKTISYSRDRLMECFFYVVGIVHDPKYGFCREKLTQIGMLIATIDDIYDIYGSLEELELFTQIIDRYQHGDGFSSPGHQIKSSITSLLLNGVPINFKE</sequence>
<evidence type="ECO:0000256" key="1">
    <source>
        <dbReference type="ARBA" id="ARBA00001946"/>
    </source>
</evidence>
<evidence type="ECO:0000313" key="7">
    <source>
        <dbReference type="Proteomes" id="UP000829196"/>
    </source>
</evidence>
<name>A0A8T3ANL0_DENNO</name>
<dbReference type="PANTHER" id="PTHR31225:SF252">
    <property type="entry name" value="TERPENE SYNTHASE 12-RELATED"/>
    <property type="match status" value="1"/>
</dbReference>
<dbReference type="OrthoDB" id="746449at2759"/>
<reference evidence="6" key="1">
    <citation type="journal article" date="2022" name="Front. Genet.">
        <title>Chromosome-Scale Assembly of the Dendrobium nobile Genome Provides Insights Into the Molecular Mechanism of the Biosynthesis of the Medicinal Active Ingredient of Dendrobium.</title>
        <authorList>
            <person name="Xu Q."/>
            <person name="Niu S.-C."/>
            <person name="Li K.-L."/>
            <person name="Zheng P.-J."/>
            <person name="Zhang X.-J."/>
            <person name="Jia Y."/>
            <person name="Liu Y."/>
            <person name="Niu Y.-X."/>
            <person name="Yu L.-H."/>
            <person name="Chen D.-F."/>
            <person name="Zhang G.-Q."/>
        </authorList>
    </citation>
    <scope>NUCLEOTIDE SEQUENCE</scope>
    <source>
        <tissue evidence="6">Leaf</tissue>
    </source>
</reference>
<keyword evidence="3" id="KW-0460">Magnesium</keyword>
<evidence type="ECO:0000256" key="3">
    <source>
        <dbReference type="ARBA" id="ARBA00022842"/>
    </source>
</evidence>
<keyword evidence="7" id="KW-1185">Reference proteome</keyword>
<dbReference type="Pfam" id="PF01397">
    <property type="entry name" value="Terpene_synth"/>
    <property type="match status" value="1"/>
</dbReference>
<protein>
    <submittedName>
        <fullName evidence="6">Uncharacterized protein</fullName>
    </submittedName>
</protein>
<dbReference type="GO" id="GO:0000287">
    <property type="term" value="F:magnesium ion binding"/>
    <property type="evidence" value="ECO:0007669"/>
    <property type="project" value="InterPro"/>
</dbReference>